<dbReference type="InterPro" id="IPR036188">
    <property type="entry name" value="FAD/NAD-bd_sf"/>
</dbReference>
<evidence type="ECO:0000313" key="3">
    <source>
        <dbReference type="EMBL" id="SVB37280.1"/>
    </source>
</evidence>
<dbReference type="Pfam" id="PF01266">
    <property type="entry name" value="DAO"/>
    <property type="match status" value="1"/>
</dbReference>
<feature type="domain" description="FAD dependent oxidoreductase" evidence="2">
    <location>
        <begin position="6"/>
        <end position="27"/>
    </location>
</feature>
<feature type="non-terminal residue" evidence="3">
    <location>
        <position position="27"/>
    </location>
</feature>
<feature type="transmembrane region" description="Helical" evidence="1">
    <location>
        <begin position="7"/>
        <end position="24"/>
    </location>
</feature>
<dbReference type="EMBL" id="UINC01039181">
    <property type="protein sequence ID" value="SVB37280.1"/>
    <property type="molecule type" value="Genomic_DNA"/>
</dbReference>
<keyword evidence="1" id="KW-1133">Transmembrane helix</keyword>
<keyword evidence="1" id="KW-0812">Transmembrane</keyword>
<accession>A0A382DFM3</accession>
<organism evidence="3">
    <name type="scientific">marine metagenome</name>
    <dbReference type="NCBI Taxonomy" id="408172"/>
    <lineage>
        <taxon>unclassified sequences</taxon>
        <taxon>metagenomes</taxon>
        <taxon>ecological metagenomes</taxon>
    </lineage>
</organism>
<keyword evidence="1" id="KW-0472">Membrane</keyword>
<name>A0A382DFM3_9ZZZZ</name>
<dbReference type="Gene3D" id="3.50.50.60">
    <property type="entry name" value="FAD/NAD(P)-binding domain"/>
    <property type="match status" value="1"/>
</dbReference>
<evidence type="ECO:0000256" key="1">
    <source>
        <dbReference type="SAM" id="Phobius"/>
    </source>
</evidence>
<evidence type="ECO:0000259" key="2">
    <source>
        <dbReference type="Pfam" id="PF01266"/>
    </source>
</evidence>
<dbReference type="InterPro" id="IPR006076">
    <property type="entry name" value="FAD-dep_OxRdtase"/>
</dbReference>
<sequence length="27" mass="2852">MKDQAKVIIIGGGITGCSIAWHLARRG</sequence>
<dbReference type="SUPFAM" id="SSF51905">
    <property type="entry name" value="FAD/NAD(P)-binding domain"/>
    <property type="match status" value="1"/>
</dbReference>
<dbReference type="PROSITE" id="PS51257">
    <property type="entry name" value="PROKAR_LIPOPROTEIN"/>
    <property type="match status" value="1"/>
</dbReference>
<gene>
    <name evidence="3" type="ORF">METZ01_LOCUS190134</name>
</gene>
<protein>
    <recommendedName>
        <fullName evidence="2">FAD dependent oxidoreductase domain-containing protein</fullName>
    </recommendedName>
</protein>
<dbReference type="AlphaFoldDB" id="A0A382DFM3"/>
<proteinExistence type="predicted"/>
<reference evidence="3" key="1">
    <citation type="submission" date="2018-05" db="EMBL/GenBank/DDBJ databases">
        <authorList>
            <person name="Lanie J.A."/>
            <person name="Ng W.-L."/>
            <person name="Kazmierczak K.M."/>
            <person name="Andrzejewski T.M."/>
            <person name="Davidsen T.M."/>
            <person name="Wayne K.J."/>
            <person name="Tettelin H."/>
            <person name="Glass J.I."/>
            <person name="Rusch D."/>
            <person name="Podicherti R."/>
            <person name="Tsui H.-C.T."/>
            <person name="Winkler M.E."/>
        </authorList>
    </citation>
    <scope>NUCLEOTIDE SEQUENCE</scope>
</reference>